<evidence type="ECO:0000256" key="2">
    <source>
        <dbReference type="ARBA" id="ARBA00007487"/>
    </source>
</evidence>
<dbReference type="InterPro" id="IPR027417">
    <property type="entry name" value="P-loop_NTPase"/>
</dbReference>
<dbReference type="NCBIfam" id="TIGR00708">
    <property type="entry name" value="cobA"/>
    <property type="match status" value="1"/>
</dbReference>
<keyword evidence="8" id="KW-0067">ATP-binding</keyword>
<keyword evidence="8" id="KW-0169">Cobalamin biosynthesis</keyword>
<dbReference type="PANTHER" id="PTHR46638">
    <property type="entry name" value="CORRINOID ADENOSYLTRANSFERASE"/>
    <property type="match status" value="1"/>
</dbReference>
<dbReference type="InterPro" id="IPR003724">
    <property type="entry name" value="CblAdoTrfase_CobA"/>
</dbReference>
<comment type="catalytic activity">
    <reaction evidence="7 8">
        <text>2 cob(II)alamin + reduced [electron-transfer flavoprotein] + 2 ATP = 2 adenosylcob(III)alamin + 2 triphosphate + oxidized [electron-transfer flavoprotein] + 3 H(+)</text>
        <dbReference type="Rhea" id="RHEA:28671"/>
        <dbReference type="Rhea" id="RHEA-COMP:10685"/>
        <dbReference type="Rhea" id="RHEA-COMP:10686"/>
        <dbReference type="ChEBI" id="CHEBI:15378"/>
        <dbReference type="ChEBI" id="CHEBI:16304"/>
        <dbReference type="ChEBI" id="CHEBI:18036"/>
        <dbReference type="ChEBI" id="CHEBI:18408"/>
        <dbReference type="ChEBI" id="CHEBI:30616"/>
        <dbReference type="ChEBI" id="CHEBI:57692"/>
        <dbReference type="ChEBI" id="CHEBI:58307"/>
        <dbReference type="EC" id="2.5.1.17"/>
    </reaction>
</comment>
<evidence type="ECO:0000256" key="8">
    <source>
        <dbReference type="PIRNR" id="PIRNR015617"/>
    </source>
</evidence>
<keyword evidence="8" id="KW-0963">Cytoplasm</keyword>
<dbReference type="NCBIfam" id="NF004637">
    <property type="entry name" value="PRK05986.1"/>
    <property type="match status" value="1"/>
</dbReference>
<dbReference type="Pfam" id="PF02572">
    <property type="entry name" value="CobA_CobO_BtuR"/>
    <property type="match status" value="1"/>
</dbReference>
<keyword evidence="8 9" id="KW-0808">Transferase</keyword>
<sequence>MDIQIEQPPVDRVRQKPQGERRGLILINTGNGKGKSTAAFGLALRAHGRGKAVQIYQFVKVPSARFGEHRSFEQLGLPIEGLGDGFSWKSRDLEHSAELARAGWAKARQAILGGEYFMVVLDEITYPLIYGWLPLEEVLQTLRERPQQVHVVLTGRRCPQALIELADTVTEMQLVKHAYQAGVPAQRGIED</sequence>
<comment type="caution">
    <text evidence="9">The sequence shown here is derived from an EMBL/GenBank/DDBJ whole genome shotgun (WGS) entry which is preliminary data.</text>
</comment>
<accession>A0A2A2AA74</accession>
<comment type="function">
    <text evidence="5 8">Required for both de novo synthesis of the corrin ring for the assimilation of exogenous corrinoids. Participates in the adenosylation of a variety of incomplete and complete corrinoids.</text>
</comment>
<dbReference type="Gene3D" id="3.40.50.300">
    <property type="entry name" value="P-loop containing nucleotide triphosphate hydrolases"/>
    <property type="match status" value="1"/>
</dbReference>
<evidence type="ECO:0000256" key="5">
    <source>
        <dbReference type="ARBA" id="ARBA00024929"/>
    </source>
</evidence>
<dbReference type="EMBL" id="NSJF01000003">
    <property type="protein sequence ID" value="PAT34672.1"/>
    <property type="molecule type" value="Genomic_DNA"/>
</dbReference>
<dbReference type="GO" id="GO:0005737">
    <property type="term" value="C:cytoplasm"/>
    <property type="evidence" value="ECO:0007669"/>
    <property type="project" value="UniProtKB-SubCell"/>
</dbReference>
<comment type="similarity">
    <text evidence="2 8">Belongs to the Cob(I)alamin adenosyltransferase family.</text>
</comment>
<dbReference type="AlphaFoldDB" id="A0A2A2AA74"/>
<evidence type="ECO:0000313" key="9">
    <source>
        <dbReference type="EMBL" id="PAT34672.1"/>
    </source>
</evidence>
<dbReference type="SUPFAM" id="SSF52540">
    <property type="entry name" value="P-loop containing nucleoside triphosphate hydrolases"/>
    <property type="match status" value="1"/>
</dbReference>
<name>A0A2A2AA74_9BURK</name>
<organism evidence="9 10">
    <name type="scientific">Vandammella animalimorsus</name>
    <dbReference type="NCBI Taxonomy" id="2029117"/>
    <lineage>
        <taxon>Bacteria</taxon>
        <taxon>Pseudomonadati</taxon>
        <taxon>Pseudomonadota</taxon>
        <taxon>Betaproteobacteria</taxon>
        <taxon>Burkholderiales</taxon>
        <taxon>Comamonadaceae</taxon>
        <taxon>Vandammella</taxon>
    </lineage>
</organism>
<keyword evidence="4 8" id="KW-0627">Porphyrin biosynthesis</keyword>
<comment type="subcellular location">
    <subcellularLocation>
        <location evidence="8">Cytoplasm</location>
    </subcellularLocation>
</comment>
<protein>
    <recommendedName>
        <fullName evidence="3 8">Corrinoid adenosyltransferase</fullName>
        <ecNumber evidence="3 8">2.5.1.17</ecNumber>
    </recommendedName>
    <alternativeName>
        <fullName evidence="8">Cob(II)alamin adenosyltransferase</fullName>
    </alternativeName>
    <alternativeName>
        <fullName evidence="8">Cob(II)yrinic acid a,c-diamide adenosyltransferase</fullName>
    </alternativeName>
</protein>
<dbReference type="UniPathway" id="UPA00148">
    <property type="reaction ID" value="UER00233"/>
</dbReference>
<comment type="pathway">
    <text evidence="1 8">Cofactor biosynthesis; adenosylcobalamin biosynthesis; adenosylcobalamin from cob(II)yrinate a,c-diamide: step 2/7.</text>
</comment>
<evidence type="ECO:0000256" key="6">
    <source>
        <dbReference type="ARBA" id="ARBA00048555"/>
    </source>
</evidence>
<proteinExistence type="inferred from homology"/>
<dbReference type="GO" id="GO:0008817">
    <property type="term" value="F:corrinoid adenosyltransferase activity"/>
    <property type="evidence" value="ECO:0007669"/>
    <property type="project" value="UniProtKB-UniRule"/>
</dbReference>
<comment type="catalytic activity">
    <reaction evidence="6 8">
        <text>2 cob(II)yrinate a,c diamide + reduced [electron-transfer flavoprotein] + 2 ATP = 2 adenosylcob(III)yrinate a,c-diamide + 2 triphosphate + oxidized [electron-transfer flavoprotein] + 3 H(+)</text>
        <dbReference type="Rhea" id="RHEA:11528"/>
        <dbReference type="Rhea" id="RHEA-COMP:10685"/>
        <dbReference type="Rhea" id="RHEA-COMP:10686"/>
        <dbReference type="ChEBI" id="CHEBI:15378"/>
        <dbReference type="ChEBI" id="CHEBI:18036"/>
        <dbReference type="ChEBI" id="CHEBI:30616"/>
        <dbReference type="ChEBI" id="CHEBI:57692"/>
        <dbReference type="ChEBI" id="CHEBI:58307"/>
        <dbReference type="ChEBI" id="CHEBI:58503"/>
        <dbReference type="ChEBI" id="CHEBI:58537"/>
        <dbReference type="EC" id="2.5.1.17"/>
    </reaction>
</comment>
<gene>
    <name evidence="9" type="primary">cobO</name>
    <name evidence="9" type="ORF">CK620_07230</name>
</gene>
<keyword evidence="8" id="KW-0547">Nucleotide-binding</keyword>
<dbReference type="Proteomes" id="UP000217999">
    <property type="component" value="Unassembled WGS sequence"/>
</dbReference>
<dbReference type="GO" id="GO:0005524">
    <property type="term" value="F:ATP binding"/>
    <property type="evidence" value="ECO:0007669"/>
    <property type="project" value="UniProtKB-UniRule"/>
</dbReference>
<dbReference type="EC" id="2.5.1.17" evidence="3 8"/>
<reference evidence="9 10" key="1">
    <citation type="submission" date="2017-08" db="EMBL/GenBank/DDBJ databases">
        <title>WGS of Clinical strains of the CDC Group NO-1 linked to zoonotic infections in humans.</title>
        <authorList>
            <person name="Bernier A.-M."/>
            <person name="Bernard K."/>
        </authorList>
    </citation>
    <scope>NUCLEOTIDE SEQUENCE [LARGE SCALE GENOMIC DNA]</scope>
    <source>
        <strain evidence="9 10">NML03-0146</strain>
    </source>
</reference>
<dbReference type="CDD" id="cd00561">
    <property type="entry name" value="CobA_ACA"/>
    <property type="match status" value="1"/>
</dbReference>
<evidence type="ECO:0000256" key="1">
    <source>
        <dbReference type="ARBA" id="ARBA00005121"/>
    </source>
</evidence>
<evidence type="ECO:0000256" key="3">
    <source>
        <dbReference type="ARBA" id="ARBA00012454"/>
    </source>
</evidence>
<evidence type="ECO:0000256" key="7">
    <source>
        <dbReference type="ARBA" id="ARBA00048692"/>
    </source>
</evidence>
<dbReference type="GO" id="GO:0009236">
    <property type="term" value="P:cobalamin biosynthetic process"/>
    <property type="evidence" value="ECO:0007669"/>
    <property type="project" value="UniProtKB-UniRule"/>
</dbReference>
<dbReference type="PIRSF" id="PIRSF015617">
    <property type="entry name" value="Adensltrnsf_CobA"/>
    <property type="match status" value="1"/>
</dbReference>
<evidence type="ECO:0000313" key="10">
    <source>
        <dbReference type="Proteomes" id="UP000217999"/>
    </source>
</evidence>
<dbReference type="GO" id="GO:0006779">
    <property type="term" value="P:porphyrin-containing compound biosynthetic process"/>
    <property type="evidence" value="ECO:0007669"/>
    <property type="project" value="UniProtKB-UniRule"/>
</dbReference>
<evidence type="ECO:0000256" key="4">
    <source>
        <dbReference type="ARBA" id="ARBA00023244"/>
    </source>
</evidence>
<dbReference type="PANTHER" id="PTHR46638:SF1">
    <property type="entry name" value="CORRINOID ADENOSYLTRANSFERASE"/>
    <property type="match status" value="1"/>
</dbReference>